<accession>A0A5P0ZT59</accession>
<protein>
    <submittedName>
        <fullName evidence="2">Replication-associated family protein</fullName>
    </submittedName>
</protein>
<reference evidence="2 3" key="1">
    <citation type="journal article" date="2019" name="Syst. Appl. Microbiol.">
        <title>Polyphasic characterization of two novel Lactobacillus spp. isolated from blown salami packages: Description of Lactobacillus halodurans sp. nov. and Lactobacillus salsicarnum sp. nov.</title>
        <authorList>
            <person name="Schuster J.A."/>
            <person name="Klingl A."/>
            <person name="Vogel R.F."/>
            <person name="Ehrmann M.A."/>
        </authorList>
    </citation>
    <scope>NUCLEOTIDE SEQUENCE [LARGE SCALE GENOMIC DNA]</scope>
    <source>
        <strain evidence="2 3">TMW 1.2172</strain>
    </source>
</reference>
<feature type="region of interest" description="Disordered" evidence="1">
    <location>
        <begin position="1"/>
        <end position="43"/>
    </location>
</feature>
<dbReference type="EMBL" id="VDFP01000249">
    <property type="protein sequence ID" value="MQS77418.1"/>
    <property type="molecule type" value="Genomic_DNA"/>
</dbReference>
<evidence type="ECO:0000313" key="2">
    <source>
        <dbReference type="EMBL" id="MQS77418.1"/>
    </source>
</evidence>
<dbReference type="Proteomes" id="UP000414364">
    <property type="component" value="Unassembled WGS sequence"/>
</dbReference>
<feature type="compositionally biased region" description="Basic and acidic residues" evidence="1">
    <location>
        <begin position="14"/>
        <end position="30"/>
    </location>
</feature>
<evidence type="ECO:0000256" key="1">
    <source>
        <dbReference type="SAM" id="MobiDB-lite"/>
    </source>
</evidence>
<comment type="caution">
    <text evidence="2">The sequence shown here is derived from an EMBL/GenBank/DDBJ whole genome shotgun (WGS) entry which is preliminary data.</text>
</comment>
<name>A0A5P0ZT59_9LACO</name>
<gene>
    <name evidence="2" type="ORF">FHL06_13975</name>
</gene>
<dbReference type="AlphaFoldDB" id="A0A5P0ZT59"/>
<proteinExistence type="predicted"/>
<feature type="non-terminal residue" evidence="2">
    <location>
        <position position="1"/>
    </location>
</feature>
<evidence type="ECO:0000313" key="3">
    <source>
        <dbReference type="Proteomes" id="UP000414364"/>
    </source>
</evidence>
<organism evidence="2 3">
    <name type="scientific">Companilactobacillus halodurans</name>
    <dbReference type="NCBI Taxonomy" id="2584183"/>
    <lineage>
        <taxon>Bacteria</taxon>
        <taxon>Bacillati</taxon>
        <taxon>Bacillota</taxon>
        <taxon>Bacilli</taxon>
        <taxon>Lactobacillales</taxon>
        <taxon>Lactobacillaceae</taxon>
        <taxon>Companilactobacillus</taxon>
    </lineage>
</organism>
<sequence>NILSHNDPIETDDLNTKEEVFETKTPDQNEQKQSIFSKLFKKN</sequence>